<organism evidence="1">
    <name type="scientific">Arundo donax</name>
    <name type="common">Giant reed</name>
    <name type="synonym">Donax arundinaceus</name>
    <dbReference type="NCBI Taxonomy" id="35708"/>
    <lineage>
        <taxon>Eukaryota</taxon>
        <taxon>Viridiplantae</taxon>
        <taxon>Streptophyta</taxon>
        <taxon>Embryophyta</taxon>
        <taxon>Tracheophyta</taxon>
        <taxon>Spermatophyta</taxon>
        <taxon>Magnoliopsida</taxon>
        <taxon>Liliopsida</taxon>
        <taxon>Poales</taxon>
        <taxon>Poaceae</taxon>
        <taxon>PACMAD clade</taxon>
        <taxon>Arundinoideae</taxon>
        <taxon>Arundineae</taxon>
        <taxon>Arundo</taxon>
    </lineage>
</organism>
<sequence>MTIYIIPWTGHQTLCMRSHSKAKRNKWTWFTLPILPAYIPSII</sequence>
<reference evidence="1" key="2">
    <citation type="journal article" date="2015" name="Data Brief">
        <title>Shoot transcriptome of the giant reed, Arundo donax.</title>
        <authorList>
            <person name="Barrero R.A."/>
            <person name="Guerrero F.D."/>
            <person name="Moolhuijzen P."/>
            <person name="Goolsby J.A."/>
            <person name="Tidwell J."/>
            <person name="Bellgard S.E."/>
            <person name="Bellgard M.I."/>
        </authorList>
    </citation>
    <scope>NUCLEOTIDE SEQUENCE</scope>
    <source>
        <tissue evidence="1">Shoot tissue taken approximately 20 cm above the soil surface</tissue>
    </source>
</reference>
<dbReference type="AlphaFoldDB" id="A0A0A9EVE7"/>
<name>A0A0A9EVE7_ARUDO</name>
<evidence type="ECO:0000313" key="1">
    <source>
        <dbReference type="EMBL" id="JAE01861.1"/>
    </source>
</evidence>
<protein>
    <submittedName>
        <fullName evidence="1">Uncharacterized protein</fullName>
    </submittedName>
</protein>
<proteinExistence type="predicted"/>
<accession>A0A0A9EVE7</accession>
<dbReference type="EMBL" id="GBRH01196035">
    <property type="protein sequence ID" value="JAE01861.1"/>
    <property type="molecule type" value="Transcribed_RNA"/>
</dbReference>
<reference evidence="1" key="1">
    <citation type="submission" date="2014-09" db="EMBL/GenBank/DDBJ databases">
        <authorList>
            <person name="Magalhaes I.L.F."/>
            <person name="Oliveira U."/>
            <person name="Santos F.R."/>
            <person name="Vidigal T.H.D.A."/>
            <person name="Brescovit A.D."/>
            <person name="Santos A.J."/>
        </authorList>
    </citation>
    <scope>NUCLEOTIDE SEQUENCE</scope>
    <source>
        <tissue evidence="1">Shoot tissue taken approximately 20 cm above the soil surface</tissue>
    </source>
</reference>